<feature type="binding site" evidence="5">
    <location>
        <begin position="85"/>
        <end position="88"/>
    </location>
    <ligand>
        <name>AMP</name>
        <dbReference type="ChEBI" id="CHEBI:456215"/>
    </ligand>
</feature>
<dbReference type="PRINTS" id="PR00094">
    <property type="entry name" value="ADENYLTKNASE"/>
</dbReference>
<comment type="similarity">
    <text evidence="5 6">Belongs to the adenylate kinase family.</text>
</comment>
<sequence length="209" mass="22215">MNIVLLGAPGAGKGTQAAKLVEEFGTPHISTGDMLRAAVAAGTELGKKAKSYMDAGDLVPDDVIIGLVTERLQGDDTANGFILDGFPRTSAQAVALDAELSKLGRPLDAALLIDVDPEVIVARLTSRRMCRECGYIGSAADGAACPKCGGEMYQRDDDNETTVRNRLDVYETSTSPLIDYYRGCELLVTIDGDRDPSVVYADVKEALDL</sequence>
<organism evidence="8 9">
    <name type="scientific">Adlercreutzia shanghongiae</name>
    <dbReference type="NCBI Taxonomy" id="3111773"/>
    <lineage>
        <taxon>Bacteria</taxon>
        <taxon>Bacillati</taxon>
        <taxon>Actinomycetota</taxon>
        <taxon>Coriobacteriia</taxon>
        <taxon>Eggerthellales</taxon>
        <taxon>Eggerthellaceae</taxon>
        <taxon>Adlercreutzia</taxon>
    </lineage>
</organism>
<keyword evidence="5" id="KW-0963">Cytoplasm</keyword>
<dbReference type="CDD" id="cd01428">
    <property type="entry name" value="ADK"/>
    <property type="match status" value="1"/>
</dbReference>
<feature type="binding site" evidence="5">
    <location>
        <position position="127"/>
    </location>
    <ligand>
        <name>ATP</name>
        <dbReference type="ChEBI" id="CHEBI:30616"/>
    </ligand>
</feature>
<dbReference type="SUPFAM" id="SSF52540">
    <property type="entry name" value="P-loop containing nucleoside triphosphate hydrolases"/>
    <property type="match status" value="1"/>
</dbReference>
<dbReference type="HAMAP" id="MF_00235">
    <property type="entry name" value="Adenylate_kinase_Adk"/>
    <property type="match status" value="1"/>
</dbReference>
<feature type="binding site" evidence="5">
    <location>
        <position position="36"/>
    </location>
    <ligand>
        <name>AMP</name>
        <dbReference type="ChEBI" id="CHEBI:456215"/>
    </ligand>
</feature>
<evidence type="ECO:0000256" key="6">
    <source>
        <dbReference type="RuleBase" id="RU003330"/>
    </source>
</evidence>
<evidence type="ECO:0000256" key="7">
    <source>
        <dbReference type="RuleBase" id="RU003331"/>
    </source>
</evidence>
<dbReference type="Proteomes" id="UP001343724">
    <property type="component" value="Unassembled WGS sequence"/>
</dbReference>
<feature type="binding site" evidence="5">
    <location>
        <position position="155"/>
    </location>
    <ligand>
        <name>AMP</name>
        <dbReference type="ChEBI" id="CHEBI:456215"/>
    </ligand>
</feature>
<dbReference type="InterPro" id="IPR000850">
    <property type="entry name" value="Adenylat/UMP-CMP_kin"/>
</dbReference>
<feature type="region of interest" description="NMP" evidence="5">
    <location>
        <begin position="30"/>
        <end position="59"/>
    </location>
</feature>
<comment type="subcellular location">
    <subcellularLocation>
        <location evidence="5 7">Cytoplasm</location>
    </subcellularLocation>
</comment>
<keyword evidence="3 5" id="KW-0547">Nucleotide-binding</keyword>
<keyword evidence="5 7" id="KW-0067">ATP-binding</keyword>
<dbReference type="RefSeq" id="WP_326437391.1">
    <property type="nucleotide sequence ID" value="NZ_JAYMFH010000005.1"/>
</dbReference>
<feature type="binding site" evidence="5">
    <location>
        <position position="31"/>
    </location>
    <ligand>
        <name>AMP</name>
        <dbReference type="ChEBI" id="CHEBI:456215"/>
    </ligand>
</feature>
<proteinExistence type="inferred from homology"/>
<feature type="binding site" evidence="5">
    <location>
        <begin position="57"/>
        <end position="59"/>
    </location>
    <ligand>
        <name>AMP</name>
        <dbReference type="ChEBI" id="CHEBI:456215"/>
    </ligand>
</feature>
<name>A0ABU6IXN9_9ACTN</name>
<feature type="binding site" evidence="5">
    <location>
        <position position="166"/>
    </location>
    <ligand>
        <name>AMP</name>
        <dbReference type="ChEBI" id="CHEBI:456215"/>
    </ligand>
</feature>
<dbReference type="InterPro" id="IPR006259">
    <property type="entry name" value="Adenyl_kin_sub"/>
</dbReference>
<dbReference type="NCBIfam" id="NF011100">
    <property type="entry name" value="PRK14527.1"/>
    <property type="match status" value="1"/>
</dbReference>
<evidence type="ECO:0000313" key="9">
    <source>
        <dbReference type="Proteomes" id="UP001343724"/>
    </source>
</evidence>
<evidence type="ECO:0000256" key="3">
    <source>
        <dbReference type="ARBA" id="ARBA00022741"/>
    </source>
</evidence>
<feature type="binding site" evidence="5">
    <location>
        <position position="194"/>
    </location>
    <ligand>
        <name>ATP</name>
        <dbReference type="ChEBI" id="CHEBI:30616"/>
    </ligand>
</feature>
<evidence type="ECO:0000256" key="5">
    <source>
        <dbReference type="HAMAP-Rule" id="MF_00235"/>
    </source>
</evidence>
<keyword evidence="2 5" id="KW-0545">Nucleotide biosynthesis</keyword>
<dbReference type="InterPro" id="IPR027417">
    <property type="entry name" value="P-loop_NTPase"/>
</dbReference>
<comment type="pathway">
    <text evidence="5">Purine metabolism; AMP biosynthesis via salvage pathway; AMP from ADP: step 1/1.</text>
</comment>
<dbReference type="EC" id="2.7.4.3" evidence="5 7"/>
<comment type="catalytic activity">
    <reaction evidence="5 7">
        <text>AMP + ATP = 2 ADP</text>
        <dbReference type="Rhea" id="RHEA:12973"/>
        <dbReference type="ChEBI" id="CHEBI:30616"/>
        <dbReference type="ChEBI" id="CHEBI:456215"/>
        <dbReference type="ChEBI" id="CHEBI:456216"/>
        <dbReference type="EC" id="2.7.4.3"/>
    </reaction>
</comment>
<keyword evidence="1 5" id="KW-0808">Transferase</keyword>
<dbReference type="Gene3D" id="3.40.50.300">
    <property type="entry name" value="P-loop containing nucleotide triphosphate hydrolases"/>
    <property type="match status" value="1"/>
</dbReference>
<evidence type="ECO:0000313" key="8">
    <source>
        <dbReference type="EMBL" id="MEC4294627.1"/>
    </source>
</evidence>
<dbReference type="Pfam" id="PF00406">
    <property type="entry name" value="ADK"/>
    <property type="match status" value="1"/>
</dbReference>
<dbReference type="GO" id="GO:0004017">
    <property type="term" value="F:AMP kinase activity"/>
    <property type="evidence" value="ECO:0007669"/>
    <property type="project" value="UniProtKB-EC"/>
</dbReference>
<gene>
    <name evidence="5" type="primary">adk</name>
    <name evidence="8" type="ORF">VJ920_04850</name>
</gene>
<accession>A0ABU6IXN9</accession>
<evidence type="ECO:0000256" key="2">
    <source>
        <dbReference type="ARBA" id="ARBA00022727"/>
    </source>
</evidence>
<dbReference type="PROSITE" id="PS00113">
    <property type="entry name" value="ADENYLATE_KINASE"/>
    <property type="match status" value="1"/>
</dbReference>
<comment type="caution">
    <text evidence="5">Lacks conserved residue(s) required for the propagation of feature annotation.</text>
</comment>
<evidence type="ECO:0000256" key="4">
    <source>
        <dbReference type="ARBA" id="ARBA00022777"/>
    </source>
</evidence>
<dbReference type="NCBIfam" id="NF001380">
    <property type="entry name" value="PRK00279.1-2"/>
    <property type="match status" value="1"/>
</dbReference>
<keyword evidence="9" id="KW-1185">Reference proteome</keyword>
<protein>
    <recommendedName>
        <fullName evidence="5 7">Adenylate kinase</fullName>
        <shortName evidence="5">AK</shortName>
        <ecNumber evidence="5 7">2.7.4.3</ecNumber>
    </recommendedName>
    <alternativeName>
        <fullName evidence="5">ATP-AMP transphosphorylase</fullName>
    </alternativeName>
    <alternativeName>
        <fullName evidence="5">ATP:AMP phosphotransferase</fullName>
    </alternativeName>
    <alternativeName>
        <fullName evidence="5">Adenylate monophosphate kinase</fullName>
    </alternativeName>
</protein>
<reference evidence="8 9" key="1">
    <citation type="submission" date="2024-01" db="EMBL/GenBank/DDBJ databases">
        <title>novel species in genus Adlercreutzia.</title>
        <authorList>
            <person name="Liu X."/>
        </authorList>
    </citation>
    <scope>NUCLEOTIDE SEQUENCE [LARGE SCALE GENOMIC DNA]</scope>
    <source>
        <strain evidence="8 9">R22</strain>
    </source>
</reference>
<dbReference type="NCBIfam" id="NF001381">
    <property type="entry name" value="PRK00279.1-3"/>
    <property type="match status" value="1"/>
</dbReference>
<feature type="binding site" evidence="5">
    <location>
        <position position="92"/>
    </location>
    <ligand>
        <name>AMP</name>
        <dbReference type="ChEBI" id="CHEBI:456215"/>
    </ligand>
</feature>
<dbReference type="PANTHER" id="PTHR23359">
    <property type="entry name" value="NUCLEOTIDE KINASE"/>
    <property type="match status" value="1"/>
</dbReference>
<evidence type="ECO:0000256" key="1">
    <source>
        <dbReference type="ARBA" id="ARBA00022679"/>
    </source>
</evidence>
<dbReference type="NCBIfam" id="TIGR01351">
    <property type="entry name" value="adk"/>
    <property type="match status" value="1"/>
</dbReference>
<comment type="function">
    <text evidence="5">Catalyzes the reversible transfer of the terminal phosphate group between ATP and AMP. Plays an important role in cellular energy homeostasis and in adenine nucleotide metabolism.</text>
</comment>
<comment type="subunit">
    <text evidence="5 7">Monomer.</text>
</comment>
<dbReference type="EMBL" id="JAYMFH010000005">
    <property type="protein sequence ID" value="MEC4294627.1"/>
    <property type="molecule type" value="Genomic_DNA"/>
</dbReference>
<dbReference type="InterPro" id="IPR033690">
    <property type="entry name" value="Adenylat_kinase_CS"/>
</dbReference>
<comment type="domain">
    <text evidence="5">Consists of three domains, a large central CORE domain and two small peripheral domains, NMPbind and LID, which undergo movements during catalysis. The LID domain closes over the site of phosphoryl transfer upon ATP binding. Assembling and dissambling the active center during each catalytic cycle provides an effective means to prevent ATP hydrolysis.</text>
</comment>
<feature type="binding site" evidence="5">
    <location>
        <begin position="10"/>
        <end position="15"/>
    </location>
    <ligand>
        <name>ATP</name>
        <dbReference type="ChEBI" id="CHEBI:30616"/>
    </ligand>
</feature>
<comment type="caution">
    <text evidence="8">The sequence shown here is derived from an EMBL/GenBank/DDBJ whole genome shotgun (WGS) entry which is preliminary data.</text>
</comment>
<keyword evidence="4 5" id="KW-0418">Kinase</keyword>